<keyword evidence="6" id="KW-1185">Reference proteome</keyword>
<evidence type="ECO:0000256" key="4">
    <source>
        <dbReference type="ARBA" id="ARBA00022840"/>
    </source>
</evidence>
<keyword evidence="2" id="KW-0813">Transport</keyword>
<protein>
    <submittedName>
        <fullName evidence="5">Energy-coupling factor ABC transporter ATP-binding protein</fullName>
    </submittedName>
</protein>
<dbReference type="PANTHER" id="PTHR42781:SF4">
    <property type="entry name" value="SPERMIDINE_PUTRESCINE IMPORT ATP-BINDING PROTEIN POTA"/>
    <property type="match status" value="1"/>
</dbReference>
<evidence type="ECO:0000256" key="1">
    <source>
        <dbReference type="ARBA" id="ARBA00004202"/>
    </source>
</evidence>
<accession>A0A9E6ZSM7</accession>
<dbReference type="eggNOG" id="COG1122">
    <property type="taxonomic scope" value="Bacteria"/>
</dbReference>
<keyword evidence="3" id="KW-0547">Nucleotide-binding</keyword>
<dbReference type="Proteomes" id="UP000829401">
    <property type="component" value="Chromosome"/>
</dbReference>
<dbReference type="GO" id="GO:0022857">
    <property type="term" value="F:transmembrane transporter activity"/>
    <property type="evidence" value="ECO:0007669"/>
    <property type="project" value="UniProtKB-ARBA"/>
</dbReference>
<dbReference type="Pfam" id="PF00005">
    <property type="entry name" value="ABC_tran"/>
    <property type="match status" value="1"/>
</dbReference>
<name>T0CQW1_ALIAG</name>
<comment type="subcellular location">
    <subcellularLocation>
        <location evidence="1">Cell membrane</location>
        <topology evidence="1">Peripheral membrane protein</topology>
    </subcellularLocation>
</comment>
<dbReference type="InterPro" id="IPR050093">
    <property type="entry name" value="ABC_SmlMolc_Importer"/>
</dbReference>
<gene>
    <name evidence="5" type="ORF">K1I37_04230</name>
</gene>
<dbReference type="STRING" id="1356854.N007_16445"/>
<evidence type="ECO:0000313" key="5">
    <source>
        <dbReference type="EMBL" id="UNO49745.1"/>
    </source>
</evidence>
<dbReference type="PANTHER" id="PTHR42781">
    <property type="entry name" value="SPERMIDINE/PUTRESCINE IMPORT ATP-BINDING PROTEIN POTA"/>
    <property type="match status" value="1"/>
</dbReference>
<sequence>MPILNHISLAFDKREIVALVGHNGAGKTTLVRAILGLYPLTEGCITFDGTPIHELPPGKIQMVFQPPSAQLIGQTVFEELALTALQRDPAITRAQLDAFVQHYADMAQLTVPIETSVYELSGGQLQRLCIAQALASDAKVLLFDESFAPLDAGARTALRKQLRELADRHALTIVLITHDMEDVLIADKVVILDSGEVRLATDPQTFFYGECGENGQTPFCAARGFRPPYVVEAALAANRRFGLSIRPLSEEELAEELLHVHALVH</sequence>
<dbReference type="AlphaFoldDB" id="T0CQW1"/>
<dbReference type="KEGG" id="aaco:K1I37_04230"/>
<dbReference type="InterPro" id="IPR003439">
    <property type="entry name" value="ABC_transporter-like_ATP-bd"/>
</dbReference>
<dbReference type="InterPro" id="IPR017871">
    <property type="entry name" value="ABC_transporter-like_CS"/>
</dbReference>
<dbReference type="Gene3D" id="3.40.50.300">
    <property type="entry name" value="P-loop containing nucleotide triphosphate hydrolases"/>
    <property type="match status" value="1"/>
</dbReference>
<proteinExistence type="predicted"/>
<dbReference type="SUPFAM" id="SSF52540">
    <property type="entry name" value="P-loop containing nucleoside triphosphate hydrolases"/>
    <property type="match status" value="1"/>
</dbReference>
<dbReference type="GO" id="GO:0005886">
    <property type="term" value="C:plasma membrane"/>
    <property type="evidence" value="ECO:0007669"/>
    <property type="project" value="UniProtKB-SubCell"/>
</dbReference>
<dbReference type="EMBL" id="CP080467">
    <property type="protein sequence ID" value="UNO49745.1"/>
    <property type="molecule type" value="Genomic_DNA"/>
</dbReference>
<accession>T0CQW1</accession>
<evidence type="ECO:0000313" key="6">
    <source>
        <dbReference type="Proteomes" id="UP000829401"/>
    </source>
</evidence>
<dbReference type="SMART" id="SM00382">
    <property type="entry name" value="AAA"/>
    <property type="match status" value="1"/>
</dbReference>
<keyword evidence="4 5" id="KW-0067">ATP-binding</keyword>
<dbReference type="InterPro" id="IPR015856">
    <property type="entry name" value="ABC_transpr_CbiO/EcfA_su"/>
</dbReference>
<organism evidence="5 6">
    <name type="scientific">Alicyclobacillus acidoterrestris (strain ATCC 49025 / DSM 3922 / CIP 106132 / NCIMB 13137 / GD3B)</name>
    <dbReference type="NCBI Taxonomy" id="1356854"/>
    <lineage>
        <taxon>Bacteria</taxon>
        <taxon>Bacillati</taxon>
        <taxon>Bacillota</taxon>
        <taxon>Bacilli</taxon>
        <taxon>Bacillales</taxon>
        <taxon>Alicyclobacillaceae</taxon>
        <taxon>Alicyclobacillus</taxon>
    </lineage>
</organism>
<dbReference type="OrthoDB" id="9784332at2"/>
<dbReference type="GO" id="GO:0016887">
    <property type="term" value="F:ATP hydrolysis activity"/>
    <property type="evidence" value="ECO:0007669"/>
    <property type="project" value="InterPro"/>
</dbReference>
<dbReference type="PROSITE" id="PS00211">
    <property type="entry name" value="ABC_TRANSPORTER_1"/>
    <property type="match status" value="1"/>
</dbReference>
<evidence type="ECO:0000256" key="3">
    <source>
        <dbReference type="ARBA" id="ARBA00022741"/>
    </source>
</evidence>
<dbReference type="InterPro" id="IPR027417">
    <property type="entry name" value="P-loop_NTPase"/>
</dbReference>
<evidence type="ECO:0000256" key="2">
    <source>
        <dbReference type="ARBA" id="ARBA00022448"/>
    </source>
</evidence>
<reference evidence="6" key="1">
    <citation type="journal article" date="2022" name="G3 (Bethesda)">
        <title>Unveiling the complete genome sequence of Alicyclobacillus acidoterrestris DSM 3922T, a taint-producing strain.</title>
        <authorList>
            <person name="Leonardo I.C."/>
            <person name="Barreto Crespo M.T."/>
            <person name="Gaspar F.B."/>
        </authorList>
    </citation>
    <scope>NUCLEOTIDE SEQUENCE [LARGE SCALE GENOMIC DNA]</scope>
    <source>
        <strain evidence="6">DSM 3922</strain>
    </source>
</reference>
<dbReference type="GO" id="GO:0005524">
    <property type="term" value="F:ATP binding"/>
    <property type="evidence" value="ECO:0007669"/>
    <property type="project" value="UniProtKB-KW"/>
</dbReference>
<dbReference type="PROSITE" id="PS50893">
    <property type="entry name" value="ABC_TRANSPORTER_2"/>
    <property type="match status" value="1"/>
</dbReference>
<dbReference type="InterPro" id="IPR003593">
    <property type="entry name" value="AAA+_ATPase"/>
</dbReference>
<dbReference type="CDD" id="cd03225">
    <property type="entry name" value="ABC_cobalt_CbiO_domain1"/>
    <property type="match status" value="1"/>
</dbReference>